<evidence type="ECO:0000259" key="3">
    <source>
        <dbReference type="Pfam" id="PF02036"/>
    </source>
</evidence>
<keyword evidence="5" id="KW-1185">Reference proteome</keyword>
<keyword evidence="2" id="KW-0175">Coiled coil</keyword>
<dbReference type="Proteomes" id="UP000294829">
    <property type="component" value="Unassembled WGS sequence"/>
</dbReference>
<dbReference type="RefSeq" id="WP_133328965.1">
    <property type="nucleotide sequence ID" value="NZ_SMYL01000006.1"/>
</dbReference>
<dbReference type="AlphaFoldDB" id="A0A4R5W0C8"/>
<evidence type="ECO:0000256" key="1">
    <source>
        <dbReference type="HAMAP-Rule" id="MF_02215"/>
    </source>
</evidence>
<protein>
    <recommendedName>
        <fullName evidence="1">Ubiquinone biosynthesis accessory factor UbiJ</fullName>
    </recommendedName>
</protein>
<dbReference type="HAMAP" id="MF_02215">
    <property type="entry name" value="UbiJ"/>
    <property type="match status" value="1"/>
</dbReference>
<organism evidence="4 5">
    <name type="scientific">Sapientia aquatica</name>
    <dbReference type="NCBI Taxonomy" id="1549640"/>
    <lineage>
        <taxon>Bacteria</taxon>
        <taxon>Pseudomonadati</taxon>
        <taxon>Pseudomonadota</taxon>
        <taxon>Betaproteobacteria</taxon>
        <taxon>Burkholderiales</taxon>
        <taxon>Oxalobacteraceae</taxon>
        <taxon>Sapientia</taxon>
    </lineage>
</organism>
<evidence type="ECO:0000256" key="2">
    <source>
        <dbReference type="SAM" id="Coils"/>
    </source>
</evidence>
<sequence length="195" mass="21621">MNPTLILPALNHLLAQEPWAAEQLQQHAGKVACIEIAPIALRLKINAQGQLDSAADDEVANVTIRINPSDVPLILQNKERAASYVKLEGDADLAQTISDLGKNLRPDLEHELSKVFGDIAGRRIAQTSKSVFSTLQSNAQKLQENLAEYFLEENPMLVRPSQVAEFAQNVSRTRDDVERLMKRLEKCEKARSDVG</sequence>
<comment type="subcellular location">
    <subcellularLocation>
        <location evidence="1">Cytoplasm</location>
    </subcellularLocation>
</comment>
<keyword evidence="1" id="KW-0831">Ubiquinone biosynthesis</keyword>
<comment type="function">
    <text evidence="1">Required for ubiquinone (coenzyme Q) biosynthesis. Binds hydrophobic ubiquinone biosynthetic intermediates via its SCP2 domain and is essential for the stability of the Ubi complex. May constitute a docking platform where Ubi enzymes assemble and access their SCP2-bound polyprenyl substrates.</text>
</comment>
<comment type="pathway">
    <text evidence="1">Cofactor biosynthesis; ubiquinone biosynthesis.</text>
</comment>
<proteinExistence type="inferred from homology"/>
<dbReference type="GO" id="GO:0006744">
    <property type="term" value="P:ubiquinone biosynthetic process"/>
    <property type="evidence" value="ECO:0007669"/>
    <property type="project" value="UniProtKB-UniRule"/>
</dbReference>
<dbReference type="UniPathway" id="UPA00232"/>
<dbReference type="Pfam" id="PF02036">
    <property type="entry name" value="SCP2"/>
    <property type="match status" value="1"/>
</dbReference>
<accession>A0A4R5W0C8</accession>
<keyword evidence="1" id="KW-0963">Cytoplasm</keyword>
<feature type="domain" description="SCP2" evidence="3">
    <location>
        <begin position="10"/>
        <end position="100"/>
    </location>
</feature>
<evidence type="ECO:0000313" key="4">
    <source>
        <dbReference type="EMBL" id="TDK65219.1"/>
    </source>
</evidence>
<evidence type="ECO:0000313" key="5">
    <source>
        <dbReference type="Proteomes" id="UP000294829"/>
    </source>
</evidence>
<gene>
    <name evidence="1" type="primary">ubiJ</name>
    <name evidence="4" type="ORF">E2I14_12380</name>
</gene>
<reference evidence="4 5" key="1">
    <citation type="submission" date="2019-03" db="EMBL/GenBank/DDBJ databases">
        <title>Sapientia aquatica gen. nov., sp. nov., isolated from a crater lake.</title>
        <authorList>
            <person name="Felfoldi T."/>
            <person name="Szabo A."/>
            <person name="Toth E."/>
            <person name="Schumann P."/>
            <person name="Keki Z."/>
            <person name="Marialigeti K."/>
            <person name="Mathe I."/>
        </authorList>
    </citation>
    <scope>NUCLEOTIDE SEQUENCE [LARGE SCALE GENOMIC DNA]</scope>
    <source>
        <strain evidence="4 5">SA-152</strain>
    </source>
</reference>
<dbReference type="EMBL" id="SMYL01000006">
    <property type="protein sequence ID" value="TDK65219.1"/>
    <property type="molecule type" value="Genomic_DNA"/>
</dbReference>
<dbReference type="PANTHER" id="PTHR38693:SF1">
    <property type="entry name" value="UBIQUINONE BIOSYNTHESIS ACCESSORY FACTOR UBIJ"/>
    <property type="match status" value="1"/>
</dbReference>
<name>A0A4R5W0C8_9BURK</name>
<dbReference type="OrthoDB" id="8525483at2"/>
<dbReference type="InterPro" id="IPR003033">
    <property type="entry name" value="SCP2_sterol-bd_dom"/>
</dbReference>
<comment type="similarity">
    <text evidence="1">Belongs to the UbiJ family.</text>
</comment>
<feature type="coiled-coil region" evidence="2">
    <location>
        <begin position="132"/>
        <end position="190"/>
    </location>
</feature>
<dbReference type="PANTHER" id="PTHR38693">
    <property type="entry name" value="UBIQUINONE BIOSYNTHESIS PROTEIN UBIJ"/>
    <property type="match status" value="1"/>
</dbReference>
<dbReference type="InterPro" id="IPR038989">
    <property type="entry name" value="UbiJ"/>
</dbReference>
<dbReference type="GO" id="GO:0005737">
    <property type="term" value="C:cytoplasm"/>
    <property type="evidence" value="ECO:0007669"/>
    <property type="project" value="UniProtKB-SubCell"/>
</dbReference>
<comment type="caution">
    <text evidence="4">The sequence shown here is derived from an EMBL/GenBank/DDBJ whole genome shotgun (WGS) entry which is preliminary data.</text>
</comment>